<name>A0ABP0GM15_CLALP</name>
<evidence type="ECO:0000313" key="2">
    <source>
        <dbReference type="EMBL" id="CAK8692073.1"/>
    </source>
</evidence>
<evidence type="ECO:0000256" key="1">
    <source>
        <dbReference type="SAM" id="MobiDB-lite"/>
    </source>
</evidence>
<reference evidence="2 3" key="1">
    <citation type="submission" date="2024-02" db="EMBL/GenBank/DDBJ databases">
        <authorList>
            <person name="Daric V."/>
            <person name="Darras S."/>
        </authorList>
    </citation>
    <scope>NUCLEOTIDE SEQUENCE [LARGE SCALE GENOMIC DNA]</scope>
</reference>
<evidence type="ECO:0000313" key="3">
    <source>
        <dbReference type="Proteomes" id="UP001642483"/>
    </source>
</evidence>
<comment type="caution">
    <text evidence="2">The sequence shown here is derived from an EMBL/GenBank/DDBJ whole genome shotgun (WGS) entry which is preliminary data.</text>
</comment>
<accession>A0ABP0GM15</accession>
<feature type="region of interest" description="Disordered" evidence="1">
    <location>
        <begin position="48"/>
        <end position="78"/>
    </location>
</feature>
<proteinExistence type="predicted"/>
<protein>
    <recommendedName>
        <fullName evidence="4">CCHC-type domain-containing protein</fullName>
    </recommendedName>
</protein>
<organism evidence="2 3">
    <name type="scientific">Clavelina lepadiformis</name>
    <name type="common">Light-bulb sea squirt</name>
    <name type="synonym">Ascidia lepadiformis</name>
    <dbReference type="NCBI Taxonomy" id="159417"/>
    <lineage>
        <taxon>Eukaryota</taxon>
        <taxon>Metazoa</taxon>
        <taxon>Chordata</taxon>
        <taxon>Tunicata</taxon>
        <taxon>Ascidiacea</taxon>
        <taxon>Aplousobranchia</taxon>
        <taxon>Clavelinidae</taxon>
        <taxon>Clavelina</taxon>
    </lineage>
</organism>
<keyword evidence="3" id="KW-1185">Reference proteome</keyword>
<sequence length="96" mass="10333">MFRADGQEFTCKFCGEIGHKQAACPDKKEFPEFASSLNDPANLATELATSTSKNNPDVQSMMTSTNQSCQTPSGEPMGAASKLMVEALTNPNIEKK</sequence>
<feature type="compositionally biased region" description="Polar residues" evidence="1">
    <location>
        <begin position="48"/>
        <end position="73"/>
    </location>
</feature>
<dbReference type="SUPFAM" id="SSF57756">
    <property type="entry name" value="Retrovirus zinc finger-like domains"/>
    <property type="match status" value="1"/>
</dbReference>
<gene>
    <name evidence="2" type="ORF">CVLEPA_LOCUS24822</name>
</gene>
<dbReference type="InterPro" id="IPR036875">
    <property type="entry name" value="Znf_CCHC_sf"/>
</dbReference>
<dbReference type="EMBL" id="CAWYQH010000130">
    <property type="protein sequence ID" value="CAK8692073.1"/>
    <property type="molecule type" value="Genomic_DNA"/>
</dbReference>
<evidence type="ECO:0008006" key="4">
    <source>
        <dbReference type="Google" id="ProtNLM"/>
    </source>
</evidence>
<dbReference type="Proteomes" id="UP001642483">
    <property type="component" value="Unassembled WGS sequence"/>
</dbReference>